<evidence type="ECO:0000256" key="1">
    <source>
        <dbReference type="SAM" id="MobiDB-lite"/>
    </source>
</evidence>
<keyword evidence="3" id="KW-1185">Reference proteome</keyword>
<dbReference type="EMBL" id="KQ978615">
    <property type="protein sequence ID" value="KYN29821.1"/>
    <property type="molecule type" value="Genomic_DNA"/>
</dbReference>
<accession>A0A151JRQ2</accession>
<feature type="compositionally biased region" description="Basic and acidic residues" evidence="1">
    <location>
        <begin position="44"/>
        <end position="59"/>
    </location>
</feature>
<protein>
    <submittedName>
        <fullName evidence="2">Uncharacterized protein</fullName>
    </submittedName>
</protein>
<sequence>MYTCESCESGDSLHGTGHSKTSRRTAGGTDGTDGRTVAFLLHGGELRSESHGHEVRSEPPPRPPPPPFRLLLHSPDLVTAECLLRTQHGFSEKEREASKYRAIPSFGILYFLAPRSIPLTLPIQKGSLPEPAMPRCGVLRRAVPCRVAVRFAVPSSAE</sequence>
<gene>
    <name evidence="2" type="ORF">ALC57_00702</name>
</gene>
<dbReference type="AlphaFoldDB" id="A0A151JRQ2"/>
<proteinExistence type="predicted"/>
<name>A0A151JRQ2_9HYME</name>
<feature type="region of interest" description="Disordered" evidence="1">
    <location>
        <begin position="1"/>
        <end position="66"/>
    </location>
</feature>
<evidence type="ECO:0000313" key="3">
    <source>
        <dbReference type="Proteomes" id="UP000078492"/>
    </source>
</evidence>
<organism evidence="2 3">
    <name type="scientific">Trachymyrmex cornetzi</name>
    <dbReference type="NCBI Taxonomy" id="471704"/>
    <lineage>
        <taxon>Eukaryota</taxon>
        <taxon>Metazoa</taxon>
        <taxon>Ecdysozoa</taxon>
        <taxon>Arthropoda</taxon>
        <taxon>Hexapoda</taxon>
        <taxon>Insecta</taxon>
        <taxon>Pterygota</taxon>
        <taxon>Neoptera</taxon>
        <taxon>Endopterygota</taxon>
        <taxon>Hymenoptera</taxon>
        <taxon>Apocrita</taxon>
        <taxon>Aculeata</taxon>
        <taxon>Formicoidea</taxon>
        <taxon>Formicidae</taxon>
        <taxon>Myrmicinae</taxon>
        <taxon>Trachymyrmex</taxon>
    </lineage>
</organism>
<dbReference type="Proteomes" id="UP000078492">
    <property type="component" value="Unassembled WGS sequence"/>
</dbReference>
<reference evidence="2 3" key="1">
    <citation type="submission" date="2015-09" db="EMBL/GenBank/DDBJ databases">
        <title>Trachymyrmex cornetzi WGS genome.</title>
        <authorList>
            <person name="Nygaard S."/>
            <person name="Hu H."/>
            <person name="Boomsma J."/>
            <person name="Zhang G."/>
        </authorList>
    </citation>
    <scope>NUCLEOTIDE SEQUENCE [LARGE SCALE GENOMIC DNA]</scope>
    <source>
        <strain evidence="2">Tcor2-1</strain>
        <tissue evidence="2">Whole body</tissue>
    </source>
</reference>
<evidence type="ECO:0000313" key="2">
    <source>
        <dbReference type="EMBL" id="KYN29821.1"/>
    </source>
</evidence>